<accession>A0A9N8Z0K7</accession>
<feature type="domain" description="ZSWIM1/3 RNaseH-like" evidence="2">
    <location>
        <begin position="158"/>
        <end position="210"/>
    </location>
</feature>
<protein>
    <submittedName>
        <fullName evidence="3">3404_t:CDS:1</fullName>
    </submittedName>
</protein>
<keyword evidence="1" id="KW-0472">Membrane</keyword>
<evidence type="ECO:0000259" key="2">
    <source>
        <dbReference type="Pfam" id="PF21056"/>
    </source>
</evidence>
<evidence type="ECO:0000256" key="1">
    <source>
        <dbReference type="SAM" id="Phobius"/>
    </source>
</evidence>
<evidence type="ECO:0000313" key="4">
    <source>
        <dbReference type="Proteomes" id="UP000789759"/>
    </source>
</evidence>
<dbReference type="InterPro" id="IPR048324">
    <property type="entry name" value="ZSWIM1-3_RNaseH-like"/>
</dbReference>
<dbReference type="Proteomes" id="UP000789759">
    <property type="component" value="Unassembled WGS sequence"/>
</dbReference>
<name>A0A9N8Z0K7_9GLOM</name>
<gene>
    <name evidence="3" type="ORF">CPELLU_LOCUS589</name>
</gene>
<organism evidence="3 4">
    <name type="scientific">Cetraspora pellucida</name>
    <dbReference type="NCBI Taxonomy" id="1433469"/>
    <lineage>
        <taxon>Eukaryota</taxon>
        <taxon>Fungi</taxon>
        <taxon>Fungi incertae sedis</taxon>
        <taxon>Mucoromycota</taxon>
        <taxon>Glomeromycotina</taxon>
        <taxon>Glomeromycetes</taxon>
        <taxon>Diversisporales</taxon>
        <taxon>Gigasporaceae</taxon>
        <taxon>Cetraspora</taxon>
    </lineage>
</organism>
<keyword evidence="1" id="KW-0812">Transmembrane</keyword>
<proteinExistence type="predicted"/>
<feature type="transmembrane region" description="Helical" evidence="1">
    <location>
        <begin position="209"/>
        <end position="230"/>
    </location>
</feature>
<comment type="caution">
    <text evidence="3">The sequence shown here is derived from an EMBL/GenBank/DDBJ whole genome shotgun (WGS) entry which is preliminary data.</text>
</comment>
<evidence type="ECO:0000313" key="3">
    <source>
        <dbReference type="EMBL" id="CAG8460223.1"/>
    </source>
</evidence>
<sequence length="472" mass="54908">MLYHKILQQDWTIQKKVWALLSEWTLFVTVLMLQKKTSTGLRTTKSVAASCLCKIVVYWIKYEYHMRSAHIKHNHSMDIIVISFDSKYCKLSHSKKNQMRILYDSGVLVLTIIKMLSEQYSRYIHNKDVYNSLNHYLYNYIKGLLQISELLTHLYNNSKSVITYLINNNRLHCLFFATQSALTTFKCYPEVMLIDTTYKTNHFGMPLLFISRVNAIGITFLIATVGNNVINKIQTILMNRDSAILPAIRTELLHVKHQICIWHIEQNIVKNLTSKLNNKFVVFTILYSIEEQDVSLFKVFIENYDYTVYHTNIELVYHYGYNIQFALLCHHIIAIHLTHKEPLEVNYIGTHWIILIIDTNNITQSEESYNVINNKNSSTIVLFSLNNNAYKILISKQSIFKSTVDLIKKIEVIANRVGHVEINNSLSLFINKLNNQYPLQQVNIGDSKNVKTKGRSIFVMAQDITPEVVLAR</sequence>
<dbReference type="OrthoDB" id="2435725at2759"/>
<keyword evidence="4" id="KW-1185">Reference proteome</keyword>
<dbReference type="AlphaFoldDB" id="A0A9N8Z0K7"/>
<dbReference type="EMBL" id="CAJVQA010000173">
    <property type="protein sequence ID" value="CAG8460223.1"/>
    <property type="molecule type" value="Genomic_DNA"/>
</dbReference>
<dbReference type="Pfam" id="PF21056">
    <property type="entry name" value="ZSWIM1-3_RNaseH-like"/>
    <property type="match status" value="1"/>
</dbReference>
<keyword evidence="1" id="KW-1133">Transmembrane helix</keyword>
<reference evidence="3" key="1">
    <citation type="submission" date="2021-06" db="EMBL/GenBank/DDBJ databases">
        <authorList>
            <person name="Kallberg Y."/>
            <person name="Tangrot J."/>
            <person name="Rosling A."/>
        </authorList>
    </citation>
    <scope>NUCLEOTIDE SEQUENCE</scope>
    <source>
        <strain evidence="3">FL966</strain>
    </source>
</reference>
<dbReference type="PANTHER" id="PTHR47718">
    <property type="entry name" value="OS01G0519700 PROTEIN"/>
    <property type="match status" value="1"/>
</dbReference>
<dbReference type="PANTHER" id="PTHR47718:SF13">
    <property type="entry name" value="OS09G0290500 PROTEIN"/>
    <property type="match status" value="1"/>
</dbReference>